<evidence type="ECO:0008006" key="4">
    <source>
        <dbReference type="Google" id="ProtNLM"/>
    </source>
</evidence>
<dbReference type="SUPFAM" id="SSF101478">
    <property type="entry name" value="ADP-ribosylglycohydrolase"/>
    <property type="match status" value="1"/>
</dbReference>
<sequence>MQFPSPHERILPNDITCISSPPLPDQFNVKDRIRGSMLGLATGDALGAS</sequence>
<protein>
    <recommendedName>
        <fullName evidence="4">ADP-ribosylglycohydrolase family protein</fullName>
    </recommendedName>
</protein>
<dbReference type="Proteomes" id="UP000676336">
    <property type="component" value="Unassembled WGS sequence"/>
</dbReference>
<dbReference type="InterPro" id="IPR036705">
    <property type="entry name" value="Ribosyl_crysJ1_sf"/>
</dbReference>
<evidence type="ECO:0000313" key="1">
    <source>
        <dbReference type="EMBL" id="CAF4537294.1"/>
    </source>
</evidence>
<dbReference type="EMBL" id="CAJOBI010089925">
    <property type="protein sequence ID" value="CAF4537294.1"/>
    <property type="molecule type" value="Genomic_DNA"/>
</dbReference>
<evidence type="ECO:0000313" key="3">
    <source>
        <dbReference type="Proteomes" id="UP000676336"/>
    </source>
</evidence>
<name>A0A8S2YB44_9BILA</name>
<reference evidence="1" key="1">
    <citation type="submission" date="2021-02" db="EMBL/GenBank/DDBJ databases">
        <authorList>
            <person name="Nowell W R."/>
        </authorList>
    </citation>
    <scope>NUCLEOTIDE SEQUENCE</scope>
</reference>
<organism evidence="1 3">
    <name type="scientific">Rotaria magnacalcarata</name>
    <dbReference type="NCBI Taxonomy" id="392030"/>
    <lineage>
        <taxon>Eukaryota</taxon>
        <taxon>Metazoa</taxon>
        <taxon>Spiralia</taxon>
        <taxon>Gnathifera</taxon>
        <taxon>Rotifera</taxon>
        <taxon>Eurotatoria</taxon>
        <taxon>Bdelloidea</taxon>
        <taxon>Philodinida</taxon>
        <taxon>Philodinidae</taxon>
        <taxon>Rotaria</taxon>
    </lineage>
</organism>
<proteinExistence type="predicted"/>
<dbReference type="Gene3D" id="1.10.4080.10">
    <property type="entry name" value="ADP-ribosylation/Crystallin J1"/>
    <property type="match status" value="1"/>
</dbReference>
<dbReference type="EMBL" id="CAJOBJ010109008">
    <property type="protein sequence ID" value="CAF4622371.1"/>
    <property type="molecule type" value="Genomic_DNA"/>
</dbReference>
<gene>
    <name evidence="2" type="ORF">GIL414_LOCUS39833</name>
    <name evidence="1" type="ORF">SMN809_LOCUS36475</name>
</gene>
<dbReference type="Proteomes" id="UP000681720">
    <property type="component" value="Unassembled WGS sequence"/>
</dbReference>
<evidence type="ECO:0000313" key="2">
    <source>
        <dbReference type="EMBL" id="CAF4622371.1"/>
    </source>
</evidence>
<accession>A0A8S2YB44</accession>
<dbReference type="AlphaFoldDB" id="A0A8S2YB44"/>
<feature type="non-terminal residue" evidence="1">
    <location>
        <position position="49"/>
    </location>
</feature>
<comment type="caution">
    <text evidence="1">The sequence shown here is derived from an EMBL/GenBank/DDBJ whole genome shotgun (WGS) entry which is preliminary data.</text>
</comment>